<gene>
    <name evidence="2" type="ORF">GETHLI_18960</name>
</gene>
<dbReference type="Proteomes" id="UP001165069">
    <property type="component" value="Unassembled WGS sequence"/>
</dbReference>
<dbReference type="PANTHER" id="PTHR21248:SF22">
    <property type="entry name" value="PHOSPHOLIPASE D"/>
    <property type="match status" value="1"/>
</dbReference>
<accession>A0ABQ5QH71</accession>
<evidence type="ECO:0000313" key="3">
    <source>
        <dbReference type="Proteomes" id="UP001165069"/>
    </source>
</evidence>
<reference evidence="2 3" key="1">
    <citation type="journal article" date="2023" name="Antonie Van Leeuwenhoek">
        <title>Mesoterricola silvestris gen. nov., sp. nov., Mesoterricola sediminis sp. nov., Geothrix oryzae sp. nov., Geothrix edaphica sp. nov., Geothrix rubra sp. nov., and Geothrix limicola sp. nov., six novel members of Acidobacteriota isolated from soils.</title>
        <authorList>
            <person name="Itoh H."/>
            <person name="Sugisawa Y."/>
            <person name="Mise K."/>
            <person name="Xu Z."/>
            <person name="Kuniyasu M."/>
            <person name="Ushijima N."/>
            <person name="Kawano K."/>
            <person name="Kobayashi E."/>
            <person name="Shiratori Y."/>
            <person name="Masuda Y."/>
            <person name="Senoo K."/>
        </authorList>
    </citation>
    <scope>NUCLEOTIDE SEQUENCE [LARGE SCALE GENOMIC DNA]</scope>
    <source>
        <strain evidence="2 3">Red804</strain>
    </source>
</reference>
<dbReference type="EMBL" id="BSDE01000003">
    <property type="protein sequence ID" value="GLH73394.1"/>
    <property type="molecule type" value="Genomic_DNA"/>
</dbReference>
<dbReference type="PROSITE" id="PS50035">
    <property type="entry name" value="PLD"/>
    <property type="match status" value="2"/>
</dbReference>
<dbReference type="Gene3D" id="3.30.870.10">
    <property type="entry name" value="Endonuclease Chain A"/>
    <property type="match status" value="2"/>
</dbReference>
<dbReference type="CDD" id="cd09159">
    <property type="entry name" value="PLDc_ybhO_like_2"/>
    <property type="match status" value="1"/>
</dbReference>
<proteinExistence type="predicted"/>
<dbReference type="SUPFAM" id="SSF56024">
    <property type="entry name" value="Phospholipase D/nuclease"/>
    <property type="match status" value="2"/>
</dbReference>
<organism evidence="2 3">
    <name type="scientific">Geothrix limicola</name>
    <dbReference type="NCBI Taxonomy" id="2927978"/>
    <lineage>
        <taxon>Bacteria</taxon>
        <taxon>Pseudomonadati</taxon>
        <taxon>Acidobacteriota</taxon>
        <taxon>Holophagae</taxon>
        <taxon>Holophagales</taxon>
        <taxon>Holophagaceae</taxon>
        <taxon>Geothrix</taxon>
    </lineage>
</organism>
<dbReference type="InterPro" id="IPR001736">
    <property type="entry name" value="PLipase_D/transphosphatidylase"/>
</dbReference>
<name>A0ABQ5QH71_9BACT</name>
<comment type="caution">
    <text evidence="2">The sequence shown here is derived from an EMBL/GenBank/DDBJ whole genome shotgun (WGS) entry which is preliminary data.</text>
</comment>
<sequence length="469" mass="51622">MSRNPVARSRWAWPDGVGWFSFFVLSLMCVACARLPSLNYLKEPLNRPVAPKVEDGKGTLDPKAASSLLVGKLGRSKIDAKALAALEEAATGRPLIAGNKVTLLFDGPSTISAMMAAVSRAKDTINLETYLFDQDPLGLKFADLLIEKQGAGVQVNIIYDCVGTMGTPQTFFDRMQAAGIRLLPYHPVSPLSHLGRWRINNRDHRKILVVDGQLAFAGGVNITAAYTRSSPFRSHRKPMPGAGWRDTHLQIEGPAVAALQWMFLDNWASGHEGDLSARDYFPPLTVQGDKVVRVLRSQPGSNHEIFKAYFLAIQGATKTIHITAAYFIPDAQILGALLDAAKRGVDVKLILPSVSDGWLTSQAAHSFYAQMLEGGVHIYELKASVLHAKTAVIDGCWSTIGSTNMDTRSFLHNKEVNVVVMGDAFGSEMESAFQEDLKDSHQIDAVIWNQRTFGQRFKEWLARLVSYWL</sequence>
<protein>
    <submittedName>
        <fullName evidence="2">Cardiolipin synthase B</fullName>
    </submittedName>
</protein>
<dbReference type="PANTHER" id="PTHR21248">
    <property type="entry name" value="CARDIOLIPIN SYNTHASE"/>
    <property type="match status" value="1"/>
</dbReference>
<dbReference type="CDD" id="cd09110">
    <property type="entry name" value="PLDc_CLS_1"/>
    <property type="match status" value="1"/>
</dbReference>
<dbReference type="SMART" id="SM00155">
    <property type="entry name" value="PLDc"/>
    <property type="match status" value="2"/>
</dbReference>
<evidence type="ECO:0000313" key="2">
    <source>
        <dbReference type="EMBL" id="GLH73394.1"/>
    </source>
</evidence>
<keyword evidence="3" id="KW-1185">Reference proteome</keyword>
<dbReference type="InterPro" id="IPR025202">
    <property type="entry name" value="PLD-like_dom"/>
</dbReference>
<dbReference type="Pfam" id="PF13091">
    <property type="entry name" value="PLDc_2"/>
    <property type="match status" value="2"/>
</dbReference>
<feature type="domain" description="PLD phosphodiesterase" evidence="1">
    <location>
        <begin position="199"/>
        <end position="226"/>
    </location>
</feature>
<feature type="domain" description="PLD phosphodiesterase" evidence="1">
    <location>
        <begin position="382"/>
        <end position="409"/>
    </location>
</feature>
<evidence type="ECO:0000259" key="1">
    <source>
        <dbReference type="PROSITE" id="PS50035"/>
    </source>
</evidence>